<protein>
    <submittedName>
        <fullName evidence="1">Uncharacterized protein</fullName>
    </submittedName>
</protein>
<geneLocation type="plasmid" evidence="1">
    <name>pESBL3215-IncF</name>
</geneLocation>
<dbReference type="EMBL" id="MW390533">
    <property type="protein sequence ID" value="QQZ47419.1"/>
    <property type="molecule type" value="Genomic_DNA"/>
</dbReference>
<organism evidence="1">
    <name type="scientific">Escherichia coli</name>
    <dbReference type="NCBI Taxonomy" id="562"/>
    <lineage>
        <taxon>Bacteria</taxon>
        <taxon>Pseudomonadati</taxon>
        <taxon>Pseudomonadota</taxon>
        <taxon>Gammaproteobacteria</taxon>
        <taxon>Enterobacterales</taxon>
        <taxon>Enterobacteriaceae</taxon>
        <taxon>Escherichia</taxon>
    </lineage>
</organism>
<accession>A0A7U1HRV1</accession>
<sequence>MEAPAGFEATVQGLSLLRMENISAIKYALHPKAREWV</sequence>
<dbReference type="AlphaFoldDB" id="A0A7U1HRV1"/>
<evidence type="ECO:0000313" key="1">
    <source>
        <dbReference type="EMBL" id="QQZ47419.1"/>
    </source>
</evidence>
<keyword evidence="1" id="KW-0614">Plasmid</keyword>
<proteinExistence type="predicted"/>
<reference evidence="1" key="1">
    <citation type="journal article" date="2021" name="Sci. Rep.">
        <title>Antibiotic resistance plasmid composition and architecture in Escherichia coli isolates from meat.</title>
        <authorList>
            <person name="Darphorn T.S."/>
            <person name="Bel K."/>
            <person name="Koenders-van Sint Anneland B.B."/>
            <person name="Brul S."/>
            <person name="Ter Kuile B.H."/>
        </authorList>
    </citation>
    <scope>NUCLEOTIDE SEQUENCE</scope>
    <source>
        <strain evidence="1">ESBL3215</strain>
    </source>
</reference>
<name>A0A7U1HRV1_ECOLX</name>